<evidence type="ECO:0000313" key="1">
    <source>
        <dbReference type="EMBL" id="KAL3402999.1"/>
    </source>
</evidence>
<reference evidence="1 2" key="1">
    <citation type="journal article" date="2024" name="bioRxiv">
        <title>A reference genome for Trichogramma kaykai: A tiny desert-dwelling parasitoid wasp with competing sex-ratio distorters.</title>
        <authorList>
            <person name="Culotta J."/>
            <person name="Lindsey A.R."/>
        </authorList>
    </citation>
    <scope>NUCLEOTIDE SEQUENCE [LARGE SCALE GENOMIC DNA]</scope>
    <source>
        <strain evidence="1 2">KSX58</strain>
    </source>
</reference>
<proteinExistence type="predicted"/>
<gene>
    <name evidence="1" type="ORF">TKK_004147</name>
</gene>
<keyword evidence="2" id="KW-1185">Reference proteome</keyword>
<accession>A0ABD2XCM2</accession>
<sequence>MRHVFTGTREGVNVFARAVRVPEKTRVLETNRVFEFFPLDSEHTKFSISGKLSRNHGEIDLFARIANG</sequence>
<dbReference type="AlphaFoldDB" id="A0ABD2XCM2"/>
<dbReference type="EMBL" id="JBJJXI010000032">
    <property type="protein sequence ID" value="KAL3402999.1"/>
    <property type="molecule type" value="Genomic_DNA"/>
</dbReference>
<dbReference type="Proteomes" id="UP001627154">
    <property type="component" value="Unassembled WGS sequence"/>
</dbReference>
<name>A0ABD2XCM2_9HYME</name>
<organism evidence="1 2">
    <name type="scientific">Trichogramma kaykai</name>
    <dbReference type="NCBI Taxonomy" id="54128"/>
    <lineage>
        <taxon>Eukaryota</taxon>
        <taxon>Metazoa</taxon>
        <taxon>Ecdysozoa</taxon>
        <taxon>Arthropoda</taxon>
        <taxon>Hexapoda</taxon>
        <taxon>Insecta</taxon>
        <taxon>Pterygota</taxon>
        <taxon>Neoptera</taxon>
        <taxon>Endopterygota</taxon>
        <taxon>Hymenoptera</taxon>
        <taxon>Apocrita</taxon>
        <taxon>Proctotrupomorpha</taxon>
        <taxon>Chalcidoidea</taxon>
        <taxon>Trichogrammatidae</taxon>
        <taxon>Trichogramma</taxon>
    </lineage>
</organism>
<comment type="caution">
    <text evidence="1">The sequence shown here is derived from an EMBL/GenBank/DDBJ whole genome shotgun (WGS) entry which is preliminary data.</text>
</comment>
<evidence type="ECO:0000313" key="2">
    <source>
        <dbReference type="Proteomes" id="UP001627154"/>
    </source>
</evidence>
<protein>
    <submittedName>
        <fullName evidence="1">Uncharacterized protein</fullName>
    </submittedName>
</protein>